<dbReference type="RefSeq" id="WP_161693042.1">
    <property type="nucleotide sequence ID" value="NZ_JAAAHS010000006.1"/>
</dbReference>
<dbReference type="EMBL" id="JAAAHS010000006">
    <property type="protein sequence ID" value="NBE50176.1"/>
    <property type="molecule type" value="Genomic_DNA"/>
</dbReference>
<protein>
    <submittedName>
        <fullName evidence="3">Uncharacterized protein</fullName>
    </submittedName>
</protein>
<feature type="region of interest" description="Disordered" evidence="1">
    <location>
        <begin position="62"/>
        <end position="82"/>
    </location>
</feature>
<keyword evidence="2" id="KW-1133">Transmembrane helix</keyword>
<evidence type="ECO:0000256" key="2">
    <source>
        <dbReference type="SAM" id="Phobius"/>
    </source>
</evidence>
<accession>A0A964UKF2</accession>
<evidence type="ECO:0000313" key="4">
    <source>
        <dbReference type="Proteomes" id="UP000598297"/>
    </source>
</evidence>
<evidence type="ECO:0000313" key="3">
    <source>
        <dbReference type="EMBL" id="NBE50176.1"/>
    </source>
</evidence>
<feature type="compositionally biased region" description="Low complexity" evidence="1">
    <location>
        <begin position="63"/>
        <end position="75"/>
    </location>
</feature>
<feature type="transmembrane region" description="Helical" evidence="2">
    <location>
        <begin position="30"/>
        <end position="48"/>
    </location>
</feature>
<proteinExistence type="predicted"/>
<comment type="caution">
    <text evidence="3">The sequence shown here is derived from an EMBL/GenBank/DDBJ whole genome shotgun (WGS) entry which is preliminary data.</text>
</comment>
<gene>
    <name evidence="3" type="ORF">GUY60_01775</name>
</gene>
<keyword evidence="2" id="KW-0812">Transmembrane</keyword>
<keyword evidence="2" id="KW-0472">Membrane</keyword>
<reference evidence="3" key="1">
    <citation type="submission" date="2020-01" db="EMBL/GenBank/DDBJ databases">
        <title>Whole-genome analyses of novel actinobacteria.</title>
        <authorList>
            <person name="Sahin N."/>
        </authorList>
    </citation>
    <scope>NUCLEOTIDE SEQUENCE</scope>
    <source>
        <strain evidence="3">YC537</strain>
    </source>
</reference>
<dbReference type="Proteomes" id="UP000598297">
    <property type="component" value="Unassembled WGS sequence"/>
</dbReference>
<keyword evidence="4" id="KW-1185">Reference proteome</keyword>
<dbReference type="AlphaFoldDB" id="A0A964UKF2"/>
<organism evidence="3 4">
    <name type="scientific">Streptomyces boluensis</name>
    <dbReference type="NCBI Taxonomy" id="1775135"/>
    <lineage>
        <taxon>Bacteria</taxon>
        <taxon>Bacillati</taxon>
        <taxon>Actinomycetota</taxon>
        <taxon>Actinomycetes</taxon>
        <taxon>Kitasatosporales</taxon>
        <taxon>Streptomycetaceae</taxon>
        <taxon>Streptomyces</taxon>
    </lineage>
</organism>
<sequence>MNGAPLAVGIVLSCSTEATGVDVVGRLTLGVVWGVLQLGVFLASVWWYEDRCARVRHHVELSPAPLGPAGAADAPPMREAGW</sequence>
<evidence type="ECO:0000256" key="1">
    <source>
        <dbReference type="SAM" id="MobiDB-lite"/>
    </source>
</evidence>
<name>A0A964UKF2_9ACTN</name>